<feature type="transmembrane region" description="Helical" evidence="6">
    <location>
        <begin position="249"/>
        <end position="268"/>
    </location>
</feature>
<sequence>MNPMVTAARWRGALPHYHSPTGARIGGRGYIVAAVLFCRAGADYEELCLRFIHTPPPVKPAISMPPSNTLKRSLSLPATSFYGIGTIIGAGIYVLVGKVGASAGLYLPHAFLLAGIIAAFTALSYAELASRFPHSAGSAAYIHQAWKRRLPAQLVAVLVAATGIVSAATIANGFVGYLDLFIEVPHSLAIIVLMAALTIVALWGIEQSALTVTVVTLIEAAGLLFVIYASQHAAPAHEWGEIVSFPHAAEWSGVLVGSFLAFYAFIGFEDMVNLAEEVRNPRKTLPRAILIAITVSTVLYMAVAALAVRTLPLPELAQSRAPLASMVGNAGYSPVFIGVISMFAVVNGALVQIIMASRLLYGMAKKGMAPGVFRRVHPKTRTPVAATLLVAGIILAIALWLPLTLLAKITSLIMLVVFCLVNLALVTVKIHTPPAVEDVTRYPFWVPVVGFLLCISLIGFQFTA</sequence>
<dbReference type="AlphaFoldDB" id="A0A1G9DPG4"/>
<organism evidence="7 8">
    <name type="scientific">Microbulbifer yueqingensis</name>
    <dbReference type="NCBI Taxonomy" id="658219"/>
    <lineage>
        <taxon>Bacteria</taxon>
        <taxon>Pseudomonadati</taxon>
        <taxon>Pseudomonadota</taxon>
        <taxon>Gammaproteobacteria</taxon>
        <taxon>Cellvibrionales</taxon>
        <taxon>Microbulbiferaceae</taxon>
        <taxon>Microbulbifer</taxon>
    </lineage>
</organism>
<feature type="transmembrane region" description="Helical" evidence="6">
    <location>
        <begin position="210"/>
        <end position="229"/>
    </location>
</feature>
<dbReference type="Proteomes" id="UP000199305">
    <property type="component" value="Unassembled WGS sequence"/>
</dbReference>
<keyword evidence="4 6" id="KW-1133">Transmembrane helix</keyword>
<feature type="transmembrane region" description="Helical" evidence="6">
    <location>
        <begin position="382"/>
        <end position="403"/>
    </location>
</feature>
<feature type="transmembrane region" description="Helical" evidence="6">
    <location>
        <begin position="184"/>
        <end position="203"/>
    </location>
</feature>
<dbReference type="EMBL" id="FNFH01000006">
    <property type="protein sequence ID" value="SDK65761.1"/>
    <property type="molecule type" value="Genomic_DNA"/>
</dbReference>
<evidence type="ECO:0000256" key="1">
    <source>
        <dbReference type="ARBA" id="ARBA00004141"/>
    </source>
</evidence>
<keyword evidence="2" id="KW-0813">Transport</keyword>
<dbReference type="PANTHER" id="PTHR43243">
    <property type="entry name" value="INNER MEMBRANE TRANSPORTER YGJI-RELATED"/>
    <property type="match status" value="1"/>
</dbReference>
<dbReference type="GO" id="GO:0016020">
    <property type="term" value="C:membrane"/>
    <property type="evidence" value="ECO:0007669"/>
    <property type="project" value="UniProtKB-SubCell"/>
</dbReference>
<comment type="subcellular location">
    <subcellularLocation>
        <location evidence="1">Membrane</location>
        <topology evidence="1">Multi-pass membrane protein</topology>
    </subcellularLocation>
</comment>
<keyword evidence="5 6" id="KW-0472">Membrane</keyword>
<protein>
    <submittedName>
        <fullName evidence="7">Amino acid/polyamine/organocation transporter, APC superfamily</fullName>
    </submittedName>
</protein>
<feature type="transmembrane region" description="Helical" evidence="6">
    <location>
        <begin position="442"/>
        <end position="462"/>
    </location>
</feature>
<dbReference type="OrthoDB" id="9804700at2"/>
<feature type="transmembrane region" description="Helical" evidence="6">
    <location>
        <begin position="74"/>
        <end position="94"/>
    </location>
</feature>
<feature type="transmembrane region" description="Helical" evidence="6">
    <location>
        <begin position="289"/>
        <end position="311"/>
    </location>
</feature>
<dbReference type="Gene3D" id="1.20.1740.10">
    <property type="entry name" value="Amino acid/polyamine transporter I"/>
    <property type="match status" value="1"/>
</dbReference>
<gene>
    <name evidence="7" type="ORF">SAMN05216212_2901</name>
</gene>
<dbReference type="InterPro" id="IPR002293">
    <property type="entry name" value="AA/rel_permease1"/>
</dbReference>
<feature type="transmembrane region" description="Helical" evidence="6">
    <location>
        <begin position="409"/>
        <end position="430"/>
    </location>
</feature>
<dbReference type="STRING" id="658219.SAMN05216212_2901"/>
<evidence type="ECO:0000256" key="3">
    <source>
        <dbReference type="ARBA" id="ARBA00022692"/>
    </source>
</evidence>
<dbReference type="PANTHER" id="PTHR43243:SF4">
    <property type="entry name" value="CATIONIC AMINO ACID TRANSPORTER 4"/>
    <property type="match status" value="1"/>
</dbReference>
<keyword evidence="3 6" id="KW-0812">Transmembrane</keyword>
<evidence type="ECO:0000256" key="2">
    <source>
        <dbReference type="ARBA" id="ARBA00022448"/>
    </source>
</evidence>
<evidence type="ECO:0000313" key="7">
    <source>
        <dbReference type="EMBL" id="SDK65761.1"/>
    </source>
</evidence>
<accession>A0A1G9DPG4</accession>
<proteinExistence type="predicted"/>
<name>A0A1G9DPG4_9GAMM</name>
<evidence type="ECO:0000256" key="4">
    <source>
        <dbReference type="ARBA" id="ARBA00022989"/>
    </source>
</evidence>
<dbReference type="PIRSF" id="PIRSF006060">
    <property type="entry name" value="AA_transporter"/>
    <property type="match status" value="1"/>
</dbReference>
<feature type="transmembrane region" description="Helical" evidence="6">
    <location>
        <begin position="331"/>
        <end position="361"/>
    </location>
</feature>
<feature type="transmembrane region" description="Helical" evidence="6">
    <location>
        <begin position="106"/>
        <end position="126"/>
    </location>
</feature>
<dbReference type="Pfam" id="PF13520">
    <property type="entry name" value="AA_permease_2"/>
    <property type="match status" value="1"/>
</dbReference>
<feature type="transmembrane region" description="Helical" evidence="6">
    <location>
        <begin position="154"/>
        <end position="178"/>
    </location>
</feature>
<dbReference type="GO" id="GO:0015171">
    <property type="term" value="F:amino acid transmembrane transporter activity"/>
    <property type="evidence" value="ECO:0007669"/>
    <property type="project" value="TreeGrafter"/>
</dbReference>
<evidence type="ECO:0000313" key="8">
    <source>
        <dbReference type="Proteomes" id="UP000199305"/>
    </source>
</evidence>
<keyword evidence="8" id="KW-1185">Reference proteome</keyword>
<reference evidence="8" key="1">
    <citation type="submission" date="2016-10" db="EMBL/GenBank/DDBJ databases">
        <authorList>
            <person name="Varghese N."/>
            <person name="Submissions S."/>
        </authorList>
    </citation>
    <scope>NUCLEOTIDE SEQUENCE [LARGE SCALE GENOMIC DNA]</scope>
    <source>
        <strain evidence="8">CGMCC 1.10658</strain>
    </source>
</reference>
<evidence type="ECO:0000256" key="6">
    <source>
        <dbReference type="SAM" id="Phobius"/>
    </source>
</evidence>
<evidence type="ECO:0000256" key="5">
    <source>
        <dbReference type="ARBA" id="ARBA00023136"/>
    </source>
</evidence>